<name>A0A812T2Y2_SYMPI</name>
<reference evidence="2" key="1">
    <citation type="submission" date="2021-02" db="EMBL/GenBank/DDBJ databases">
        <authorList>
            <person name="Dougan E. K."/>
            <person name="Rhodes N."/>
            <person name="Thang M."/>
            <person name="Chan C."/>
        </authorList>
    </citation>
    <scope>NUCLEOTIDE SEQUENCE</scope>
</reference>
<evidence type="ECO:0000313" key="2">
    <source>
        <dbReference type="EMBL" id="CAE7513783.1"/>
    </source>
</evidence>
<organism evidence="2 3">
    <name type="scientific">Symbiodinium pilosum</name>
    <name type="common">Dinoflagellate</name>
    <dbReference type="NCBI Taxonomy" id="2952"/>
    <lineage>
        <taxon>Eukaryota</taxon>
        <taxon>Sar</taxon>
        <taxon>Alveolata</taxon>
        <taxon>Dinophyceae</taxon>
        <taxon>Suessiales</taxon>
        <taxon>Symbiodiniaceae</taxon>
        <taxon>Symbiodinium</taxon>
    </lineage>
</organism>
<dbReference type="EMBL" id="CAJNIZ010029147">
    <property type="protein sequence ID" value="CAE7513783.1"/>
    <property type="molecule type" value="Genomic_DNA"/>
</dbReference>
<feature type="non-terminal residue" evidence="2">
    <location>
        <position position="1"/>
    </location>
</feature>
<feature type="compositionally biased region" description="Acidic residues" evidence="1">
    <location>
        <begin position="23"/>
        <end position="39"/>
    </location>
</feature>
<protein>
    <submittedName>
        <fullName evidence="2">Uncharacterized protein</fullName>
    </submittedName>
</protein>
<dbReference type="Proteomes" id="UP000649617">
    <property type="component" value="Unassembled WGS sequence"/>
</dbReference>
<proteinExistence type="predicted"/>
<feature type="region of interest" description="Disordered" evidence="1">
    <location>
        <begin position="1"/>
        <end position="55"/>
    </location>
</feature>
<comment type="caution">
    <text evidence="2">The sequence shown here is derived from an EMBL/GenBank/DDBJ whole genome shotgun (WGS) entry which is preliminary data.</text>
</comment>
<accession>A0A812T2Y2</accession>
<gene>
    <name evidence="2" type="ORF">SPIL2461_LOCUS13392</name>
</gene>
<feature type="non-terminal residue" evidence="2">
    <location>
        <position position="78"/>
    </location>
</feature>
<evidence type="ECO:0000313" key="3">
    <source>
        <dbReference type="Proteomes" id="UP000649617"/>
    </source>
</evidence>
<dbReference type="AlphaFoldDB" id="A0A812T2Y2"/>
<sequence length="78" mass="8197">KKMVSKTPSAAAVTGSRSPGPDEAAEADDDSDYSEDFEELGVFKATTGGGRTAPRERKAYSMEAALEISALPVLPLNH</sequence>
<evidence type="ECO:0000256" key="1">
    <source>
        <dbReference type="SAM" id="MobiDB-lite"/>
    </source>
</evidence>
<keyword evidence="3" id="KW-1185">Reference proteome</keyword>